<dbReference type="InterPro" id="IPR036465">
    <property type="entry name" value="vWFA_dom_sf"/>
</dbReference>
<feature type="region of interest" description="Disordered" evidence="1">
    <location>
        <begin position="119"/>
        <end position="175"/>
    </location>
</feature>
<proteinExistence type="predicted"/>
<dbReference type="AlphaFoldDB" id="A0AAV4FLM8"/>
<dbReference type="EMBL" id="BMAT01004452">
    <property type="protein sequence ID" value="GFR73608.1"/>
    <property type="molecule type" value="Genomic_DNA"/>
</dbReference>
<dbReference type="Gene3D" id="3.40.50.410">
    <property type="entry name" value="von Willebrand factor, type A domain"/>
    <property type="match status" value="1"/>
</dbReference>
<dbReference type="Gene3D" id="2.150.10.10">
    <property type="entry name" value="Serralysin-like metalloprotease, C-terminal"/>
    <property type="match status" value="1"/>
</dbReference>
<dbReference type="SUPFAM" id="SSF53300">
    <property type="entry name" value="vWA-like"/>
    <property type="match status" value="1"/>
</dbReference>
<organism evidence="3 4">
    <name type="scientific">Elysia marginata</name>
    <dbReference type="NCBI Taxonomy" id="1093978"/>
    <lineage>
        <taxon>Eukaryota</taxon>
        <taxon>Metazoa</taxon>
        <taxon>Spiralia</taxon>
        <taxon>Lophotrochozoa</taxon>
        <taxon>Mollusca</taxon>
        <taxon>Gastropoda</taxon>
        <taxon>Heterobranchia</taxon>
        <taxon>Euthyneura</taxon>
        <taxon>Panpulmonata</taxon>
        <taxon>Sacoglossa</taxon>
        <taxon>Placobranchoidea</taxon>
        <taxon>Plakobranchidae</taxon>
        <taxon>Elysia</taxon>
    </lineage>
</organism>
<dbReference type="PROSITE" id="PS50234">
    <property type="entry name" value="VWFA"/>
    <property type="match status" value="1"/>
</dbReference>
<reference evidence="3 4" key="1">
    <citation type="journal article" date="2021" name="Elife">
        <title>Chloroplast acquisition without the gene transfer in kleptoplastic sea slugs, Plakobranchus ocellatus.</title>
        <authorList>
            <person name="Maeda T."/>
            <person name="Takahashi S."/>
            <person name="Yoshida T."/>
            <person name="Shimamura S."/>
            <person name="Takaki Y."/>
            <person name="Nagai Y."/>
            <person name="Toyoda A."/>
            <person name="Suzuki Y."/>
            <person name="Arimoto A."/>
            <person name="Ishii H."/>
            <person name="Satoh N."/>
            <person name="Nishiyama T."/>
            <person name="Hasebe M."/>
            <person name="Maruyama T."/>
            <person name="Minagawa J."/>
            <person name="Obokata J."/>
            <person name="Shigenobu S."/>
        </authorList>
    </citation>
    <scope>NUCLEOTIDE SEQUENCE [LARGE SCALE GENOMIC DNA]</scope>
</reference>
<dbReference type="InterPro" id="IPR002035">
    <property type="entry name" value="VWF_A"/>
</dbReference>
<keyword evidence="4" id="KW-1185">Reference proteome</keyword>
<feature type="domain" description="VWFA" evidence="2">
    <location>
        <begin position="200"/>
        <end position="378"/>
    </location>
</feature>
<evidence type="ECO:0000313" key="3">
    <source>
        <dbReference type="EMBL" id="GFR73608.1"/>
    </source>
</evidence>
<dbReference type="Pfam" id="PF00092">
    <property type="entry name" value="VWA"/>
    <property type="match status" value="1"/>
</dbReference>
<comment type="caution">
    <text evidence="3">The sequence shown here is derived from an EMBL/GenBank/DDBJ whole genome shotgun (WGS) entry which is preliminary data.</text>
</comment>
<protein>
    <recommendedName>
        <fullName evidence="2">VWFA domain-containing protein</fullName>
    </recommendedName>
</protein>
<name>A0AAV4FLM8_9GAST</name>
<evidence type="ECO:0000259" key="2">
    <source>
        <dbReference type="PROSITE" id="PS50234"/>
    </source>
</evidence>
<dbReference type="Proteomes" id="UP000762676">
    <property type="component" value="Unassembled WGS sequence"/>
</dbReference>
<evidence type="ECO:0000256" key="1">
    <source>
        <dbReference type="SAM" id="MobiDB-lite"/>
    </source>
</evidence>
<accession>A0AAV4FLM8</accession>
<dbReference type="InterPro" id="IPR011049">
    <property type="entry name" value="Serralysin-like_metalloprot_C"/>
</dbReference>
<gene>
    <name evidence="3" type="ORF">ElyMa_002141500</name>
</gene>
<sequence>MDKPQASRARDNGVYVIPVAFSDGGRIPVSKLELSLLGANRNAYRTVRDDDDLINLVDSLNAVICPGSPDITTPTYAPAITTTTAPSTATTAPVTATTAPVTGTTSLVTGTTTPVTGTTSLVTGTTAPVTGSTSSVTGTTAPVTGSTSSVTGTTAPVDATTTPVDATTTPDVGTTLPVAGTTASVTTTTPTPPACQGLADIVIAIDDSASTRRDAQGGGTEVAPGQFELAEYYIQNSLLNTENINIGLIAHSNTGRVLSGFSNDSTVLNASLTFTPQYSISNTGAGLDVSTDLHLDTGRAGADKFTILLLNSRTSDPFGTLIQASRARNNGVHVVPVAFSDSGSIPVSTLELRLLGANRNAYFTVRDDADLMTLVDSITAVVCPG</sequence>
<evidence type="ECO:0000313" key="4">
    <source>
        <dbReference type="Proteomes" id="UP000762676"/>
    </source>
</evidence>